<comment type="catalytic activity">
    <reaction evidence="1">
        <text>L-aspartyl-tRNA(Asn) + L-glutamine + ATP + H2O = L-asparaginyl-tRNA(Asn) + L-glutamate + ADP + phosphate + 2 H(+)</text>
        <dbReference type="Rhea" id="RHEA:14513"/>
        <dbReference type="Rhea" id="RHEA-COMP:9674"/>
        <dbReference type="Rhea" id="RHEA-COMP:9677"/>
        <dbReference type="ChEBI" id="CHEBI:15377"/>
        <dbReference type="ChEBI" id="CHEBI:15378"/>
        <dbReference type="ChEBI" id="CHEBI:29985"/>
        <dbReference type="ChEBI" id="CHEBI:30616"/>
        <dbReference type="ChEBI" id="CHEBI:43474"/>
        <dbReference type="ChEBI" id="CHEBI:58359"/>
        <dbReference type="ChEBI" id="CHEBI:78515"/>
        <dbReference type="ChEBI" id="CHEBI:78516"/>
        <dbReference type="ChEBI" id="CHEBI:456216"/>
    </reaction>
</comment>
<comment type="catalytic activity">
    <reaction evidence="1">
        <text>L-glutamyl-tRNA(Gln) + L-glutamine + ATP + H2O = L-glutaminyl-tRNA(Gln) + L-glutamate + ADP + phosphate + H(+)</text>
        <dbReference type="Rhea" id="RHEA:17521"/>
        <dbReference type="Rhea" id="RHEA-COMP:9681"/>
        <dbReference type="Rhea" id="RHEA-COMP:9684"/>
        <dbReference type="ChEBI" id="CHEBI:15377"/>
        <dbReference type="ChEBI" id="CHEBI:15378"/>
        <dbReference type="ChEBI" id="CHEBI:29985"/>
        <dbReference type="ChEBI" id="CHEBI:30616"/>
        <dbReference type="ChEBI" id="CHEBI:43474"/>
        <dbReference type="ChEBI" id="CHEBI:58359"/>
        <dbReference type="ChEBI" id="CHEBI:78520"/>
        <dbReference type="ChEBI" id="CHEBI:78521"/>
        <dbReference type="ChEBI" id="CHEBI:456216"/>
    </reaction>
</comment>
<dbReference type="AlphaFoldDB" id="A0A0G3ER51"/>
<keyword evidence="2" id="KW-0808">Transferase</keyword>
<dbReference type="PANTHER" id="PTHR15004:SF0">
    <property type="entry name" value="GLUTAMYL-TRNA(GLN) AMIDOTRANSFERASE SUBUNIT C, MITOCHONDRIAL"/>
    <property type="match status" value="1"/>
</dbReference>
<keyword evidence="1" id="KW-0648">Protein biosynthesis</keyword>
<evidence type="ECO:0000313" key="3">
    <source>
        <dbReference type="Proteomes" id="UP000036700"/>
    </source>
</evidence>
<gene>
    <name evidence="1" type="primary">gatC</name>
    <name evidence="2" type="ORF">ABW99_16315</name>
</gene>
<dbReference type="Proteomes" id="UP000036700">
    <property type="component" value="Chromosome"/>
</dbReference>
<dbReference type="KEGG" id="ptx:ABW99_16315"/>
<dbReference type="GO" id="GO:0006412">
    <property type="term" value="P:translation"/>
    <property type="evidence" value="ECO:0007669"/>
    <property type="project" value="UniProtKB-UniRule"/>
</dbReference>
<evidence type="ECO:0000313" key="2">
    <source>
        <dbReference type="EMBL" id="AKJ69543.1"/>
    </source>
</evidence>
<proteinExistence type="inferred from homology"/>
<dbReference type="GO" id="GO:0050566">
    <property type="term" value="F:asparaginyl-tRNA synthase (glutamine-hydrolyzing) activity"/>
    <property type="evidence" value="ECO:0007669"/>
    <property type="project" value="RHEA"/>
</dbReference>
<dbReference type="PANTHER" id="PTHR15004">
    <property type="entry name" value="GLUTAMYL-TRNA(GLN) AMIDOTRANSFERASE SUBUNIT C, MITOCHONDRIAL"/>
    <property type="match status" value="1"/>
</dbReference>
<dbReference type="EC" id="6.3.5.-" evidence="1"/>
<dbReference type="NCBIfam" id="TIGR00135">
    <property type="entry name" value="gatC"/>
    <property type="match status" value="1"/>
</dbReference>
<reference evidence="3" key="1">
    <citation type="submission" date="2015-06" db="EMBL/GenBank/DDBJ databases">
        <authorList>
            <person name="Lim Y.L."/>
            <person name="Ee R."/>
            <person name="Yong D."/>
            <person name="How K.Y."/>
            <person name="Yin W.F."/>
            <person name="Chan K.G."/>
        </authorList>
    </citation>
    <scope>NUCLEOTIDE SEQUENCE [LARGE SCALE GENOMIC DNA]</scope>
    <source>
        <strain evidence="3">DSM 25325</strain>
    </source>
</reference>
<dbReference type="HAMAP" id="MF_00122">
    <property type="entry name" value="GatC"/>
    <property type="match status" value="1"/>
</dbReference>
<dbReference type="GO" id="GO:0050567">
    <property type="term" value="F:glutaminyl-tRNA synthase (glutamine-hydrolyzing) activity"/>
    <property type="evidence" value="ECO:0007669"/>
    <property type="project" value="UniProtKB-UniRule"/>
</dbReference>
<dbReference type="SUPFAM" id="SSF141000">
    <property type="entry name" value="Glu-tRNAGln amidotransferase C subunit"/>
    <property type="match status" value="1"/>
</dbReference>
<dbReference type="GO" id="GO:0005524">
    <property type="term" value="F:ATP binding"/>
    <property type="evidence" value="ECO:0007669"/>
    <property type="project" value="UniProtKB-KW"/>
</dbReference>
<dbReference type="InterPro" id="IPR003837">
    <property type="entry name" value="GatC"/>
</dbReference>
<dbReference type="GO" id="GO:0016740">
    <property type="term" value="F:transferase activity"/>
    <property type="evidence" value="ECO:0007669"/>
    <property type="project" value="UniProtKB-KW"/>
</dbReference>
<dbReference type="PATRIC" id="fig|445709.3.peg.3450"/>
<dbReference type="STRING" id="445709.ABW99_16315"/>
<dbReference type="GO" id="GO:0070681">
    <property type="term" value="P:glutaminyl-tRNAGln biosynthesis via transamidation"/>
    <property type="evidence" value="ECO:0007669"/>
    <property type="project" value="TreeGrafter"/>
</dbReference>
<protein>
    <recommendedName>
        <fullName evidence="1">Aspartyl/glutamyl-tRNA(Asn/Gln) amidotransferase subunit C</fullName>
        <shortName evidence="1">Asp/Glu-ADT subunit C</shortName>
        <ecNumber evidence="1">6.3.5.-</ecNumber>
    </recommendedName>
</protein>
<sequence>MALNLSDVTRIAHLARIELAPGEAEHTLAELNGFFGLVEQMQAVDTEGVAPLAHPIEQIQAVSLRLREDAVTEAVDREANQRPAPAVQDGLYLVPKVIE</sequence>
<organism evidence="2 3">
    <name type="scientific">Pandoraea thiooxydans</name>
    <dbReference type="NCBI Taxonomy" id="445709"/>
    <lineage>
        <taxon>Bacteria</taxon>
        <taxon>Pseudomonadati</taxon>
        <taxon>Pseudomonadota</taxon>
        <taxon>Betaproteobacteria</taxon>
        <taxon>Burkholderiales</taxon>
        <taxon>Burkholderiaceae</taxon>
        <taxon>Pandoraea</taxon>
    </lineage>
</organism>
<dbReference type="RefSeq" id="WP_047215458.1">
    <property type="nucleotide sequence ID" value="NZ_CP011568.3"/>
</dbReference>
<comment type="function">
    <text evidence="1">Allows the formation of correctly charged Asn-tRNA(Asn) or Gln-tRNA(Gln) through the transamidation of misacylated Asp-tRNA(Asn) or Glu-tRNA(Gln) in organisms which lack either or both of asparaginyl-tRNA or glutaminyl-tRNA synthetases. The reaction takes place in the presence of glutamine and ATP through an activated phospho-Asp-tRNA(Asn) or phospho-Glu-tRNA(Gln).</text>
</comment>
<dbReference type="Pfam" id="PF02686">
    <property type="entry name" value="GatC"/>
    <property type="match status" value="1"/>
</dbReference>
<comment type="similarity">
    <text evidence="1">Belongs to the GatC family.</text>
</comment>
<dbReference type="InterPro" id="IPR036113">
    <property type="entry name" value="Asp/Glu-ADT_sf_sub_c"/>
</dbReference>
<keyword evidence="1" id="KW-0547">Nucleotide-binding</keyword>
<evidence type="ECO:0000256" key="1">
    <source>
        <dbReference type="HAMAP-Rule" id="MF_00122"/>
    </source>
</evidence>
<dbReference type="Gene3D" id="1.10.20.60">
    <property type="entry name" value="Glu-tRNAGln amidotransferase C subunit, N-terminal domain"/>
    <property type="match status" value="1"/>
</dbReference>
<name>A0A0G3ER51_9BURK</name>
<dbReference type="EMBL" id="CP011568">
    <property type="protein sequence ID" value="AKJ69543.1"/>
    <property type="molecule type" value="Genomic_DNA"/>
</dbReference>
<comment type="subunit">
    <text evidence="1">Heterotrimer of A, B and C subunits.</text>
</comment>
<dbReference type="GO" id="GO:0006450">
    <property type="term" value="P:regulation of translational fidelity"/>
    <property type="evidence" value="ECO:0007669"/>
    <property type="project" value="InterPro"/>
</dbReference>
<keyword evidence="3" id="KW-1185">Reference proteome</keyword>
<dbReference type="OrthoDB" id="9794326at2"/>
<keyword evidence="1" id="KW-0436">Ligase</keyword>
<keyword evidence="1" id="KW-0067">ATP-binding</keyword>
<accession>A0A0G3ER51</accession>